<dbReference type="InterPro" id="IPR001680">
    <property type="entry name" value="WD40_rpt"/>
</dbReference>
<keyword evidence="8" id="KW-0472">Membrane</keyword>
<dbReference type="InterPro" id="IPR017441">
    <property type="entry name" value="Protein_kinase_ATP_BS"/>
</dbReference>
<evidence type="ECO:0000256" key="6">
    <source>
        <dbReference type="PROSITE-ProRule" id="PRU10141"/>
    </source>
</evidence>
<dbReference type="SMART" id="SM00320">
    <property type="entry name" value="WD40"/>
    <property type="match status" value="7"/>
</dbReference>
<feature type="repeat" description="WD" evidence="5">
    <location>
        <begin position="465"/>
        <end position="506"/>
    </location>
</feature>
<keyword evidence="11" id="KW-1185">Reference proteome</keyword>
<feature type="transmembrane region" description="Helical" evidence="8">
    <location>
        <begin position="340"/>
        <end position="359"/>
    </location>
</feature>
<accession>A0A937RLR3</accession>
<evidence type="ECO:0000256" key="1">
    <source>
        <dbReference type="ARBA" id="ARBA00022574"/>
    </source>
</evidence>
<dbReference type="PROSITE" id="PS50082">
    <property type="entry name" value="WD_REPEATS_2"/>
    <property type="match status" value="5"/>
</dbReference>
<evidence type="ECO:0000256" key="7">
    <source>
        <dbReference type="SAM" id="MobiDB-lite"/>
    </source>
</evidence>
<organism evidence="10 11">
    <name type="scientific">Frankia nepalensis</name>
    <dbReference type="NCBI Taxonomy" id="1836974"/>
    <lineage>
        <taxon>Bacteria</taxon>
        <taxon>Bacillati</taxon>
        <taxon>Actinomycetota</taxon>
        <taxon>Actinomycetes</taxon>
        <taxon>Frankiales</taxon>
        <taxon>Frankiaceae</taxon>
        <taxon>Frankia</taxon>
    </lineage>
</organism>
<evidence type="ECO:0000259" key="9">
    <source>
        <dbReference type="PROSITE" id="PS50011"/>
    </source>
</evidence>
<evidence type="ECO:0000256" key="4">
    <source>
        <dbReference type="ARBA" id="ARBA00022840"/>
    </source>
</evidence>
<feature type="repeat" description="WD" evidence="5">
    <location>
        <begin position="642"/>
        <end position="676"/>
    </location>
</feature>
<keyword evidence="10" id="KW-0808">Transferase</keyword>
<dbReference type="SMART" id="SM00220">
    <property type="entry name" value="S_TKc"/>
    <property type="match status" value="1"/>
</dbReference>
<keyword evidence="1 5" id="KW-0853">WD repeat</keyword>
<dbReference type="Gene3D" id="1.10.510.10">
    <property type="entry name" value="Transferase(Phosphotransferase) domain 1"/>
    <property type="match status" value="1"/>
</dbReference>
<dbReference type="PROSITE" id="PS00108">
    <property type="entry name" value="PROTEIN_KINASE_ST"/>
    <property type="match status" value="1"/>
</dbReference>
<evidence type="ECO:0000256" key="8">
    <source>
        <dbReference type="SAM" id="Phobius"/>
    </source>
</evidence>
<keyword evidence="10" id="KW-0723">Serine/threonine-protein kinase</keyword>
<keyword evidence="2" id="KW-0677">Repeat</keyword>
<feature type="repeat" description="WD" evidence="5">
    <location>
        <begin position="597"/>
        <end position="630"/>
    </location>
</feature>
<dbReference type="PANTHER" id="PTHR19879:SF9">
    <property type="entry name" value="TRANSCRIPTION INITIATION FACTOR TFIID SUBUNIT 5"/>
    <property type="match status" value="1"/>
</dbReference>
<keyword evidence="8" id="KW-1133">Transmembrane helix</keyword>
<dbReference type="GO" id="GO:0005524">
    <property type="term" value="F:ATP binding"/>
    <property type="evidence" value="ECO:0007669"/>
    <property type="project" value="UniProtKB-UniRule"/>
</dbReference>
<dbReference type="EMBL" id="JAEACQ010000234">
    <property type="protein sequence ID" value="MBL7629649.1"/>
    <property type="molecule type" value="Genomic_DNA"/>
</dbReference>
<dbReference type="PANTHER" id="PTHR19879">
    <property type="entry name" value="TRANSCRIPTION INITIATION FACTOR TFIID"/>
    <property type="match status" value="1"/>
</dbReference>
<dbReference type="InterPro" id="IPR020472">
    <property type="entry name" value="WD40_PAC1"/>
</dbReference>
<dbReference type="InterPro" id="IPR015943">
    <property type="entry name" value="WD40/YVTN_repeat-like_dom_sf"/>
</dbReference>
<dbReference type="InterPro" id="IPR011009">
    <property type="entry name" value="Kinase-like_dom_sf"/>
</dbReference>
<dbReference type="GO" id="GO:0004674">
    <property type="term" value="F:protein serine/threonine kinase activity"/>
    <property type="evidence" value="ECO:0007669"/>
    <property type="project" value="UniProtKB-KW"/>
</dbReference>
<dbReference type="SUPFAM" id="SSF50978">
    <property type="entry name" value="WD40 repeat-like"/>
    <property type="match status" value="1"/>
</dbReference>
<feature type="domain" description="Protein kinase" evidence="9">
    <location>
        <begin position="15"/>
        <end position="269"/>
    </location>
</feature>
<dbReference type="PROSITE" id="PS00678">
    <property type="entry name" value="WD_REPEATS_1"/>
    <property type="match status" value="3"/>
</dbReference>
<gene>
    <name evidence="10" type="ORF">I7412_21245</name>
</gene>
<feature type="repeat" description="WD" evidence="5">
    <location>
        <begin position="383"/>
        <end position="407"/>
    </location>
</feature>
<dbReference type="CDD" id="cd00200">
    <property type="entry name" value="WD40"/>
    <property type="match status" value="1"/>
</dbReference>
<dbReference type="InterPro" id="IPR008271">
    <property type="entry name" value="Ser/Thr_kinase_AS"/>
</dbReference>
<evidence type="ECO:0000313" key="11">
    <source>
        <dbReference type="Proteomes" id="UP000604475"/>
    </source>
</evidence>
<dbReference type="PRINTS" id="PR00320">
    <property type="entry name" value="GPROTEINBRPT"/>
</dbReference>
<evidence type="ECO:0000313" key="10">
    <source>
        <dbReference type="EMBL" id="MBL7629649.1"/>
    </source>
</evidence>
<dbReference type="Pfam" id="PF00069">
    <property type="entry name" value="Pkinase"/>
    <property type="match status" value="1"/>
</dbReference>
<dbReference type="Gene3D" id="2.130.10.10">
    <property type="entry name" value="YVTN repeat-like/Quinoprotein amine dehydrogenase"/>
    <property type="match status" value="2"/>
</dbReference>
<keyword evidence="4 6" id="KW-0067">ATP-binding</keyword>
<protein>
    <submittedName>
        <fullName evidence="10">Serine/threonine protein kinase</fullName>
    </submittedName>
</protein>
<feature type="repeat" description="WD" evidence="5">
    <location>
        <begin position="552"/>
        <end position="593"/>
    </location>
</feature>
<dbReference type="AlphaFoldDB" id="A0A937RLR3"/>
<dbReference type="PROSITE" id="PS50294">
    <property type="entry name" value="WD_REPEATS_REGION"/>
    <property type="match status" value="4"/>
</dbReference>
<dbReference type="PROSITE" id="PS00107">
    <property type="entry name" value="PROTEIN_KINASE_ATP"/>
    <property type="match status" value="1"/>
</dbReference>
<dbReference type="Proteomes" id="UP000604475">
    <property type="component" value="Unassembled WGS sequence"/>
</dbReference>
<dbReference type="InterPro" id="IPR000719">
    <property type="entry name" value="Prot_kinase_dom"/>
</dbReference>
<dbReference type="InterPro" id="IPR036322">
    <property type="entry name" value="WD40_repeat_dom_sf"/>
</dbReference>
<dbReference type="InterPro" id="IPR019775">
    <property type="entry name" value="WD40_repeat_CS"/>
</dbReference>
<evidence type="ECO:0000256" key="3">
    <source>
        <dbReference type="ARBA" id="ARBA00022741"/>
    </source>
</evidence>
<dbReference type="RefSeq" id="WP_203001245.1">
    <property type="nucleotide sequence ID" value="NZ_JADWYU010000089.1"/>
</dbReference>
<dbReference type="PROSITE" id="PS50011">
    <property type="entry name" value="PROTEIN_KINASE_DOM"/>
    <property type="match status" value="1"/>
</dbReference>
<dbReference type="CDD" id="cd14014">
    <property type="entry name" value="STKc_PknB_like"/>
    <property type="match status" value="1"/>
</dbReference>
<keyword evidence="8" id="KW-0812">Transmembrane</keyword>
<dbReference type="SUPFAM" id="SSF56112">
    <property type="entry name" value="Protein kinase-like (PK-like)"/>
    <property type="match status" value="1"/>
</dbReference>
<keyword evidence="10" id="KW-0418">Kinase</keyword>
<evidence type="ECO:0000256" key="2">
    <source>
        <dbReference type="ARBA" id="ARBA00022737"/>
    </source>
</evidence>
<feature type="binding site" evidence="6">
    <location>
        <position position="44"/>
    </location>
    <ligand>
        <name>ATP</name>
        <dbReference type="ChEBI" id="CHEBI:30616"/>
    </ligand>
</feature>
<evidence type="ECO:0000256" key="5">
    <source>
        <dbReference type="PROSITE-ProRule" id="PRU00221"/>
    </source>
</evidence>
<name>A0A937RLR3_9ACTN</name>
<reference evidence="10" key="1">
    <citation type="submission" date="2020-12" db="EMBL/GenBank/DDBJ databases">
        <title>Genomic characterization of non-nitrogen-fixing Frankia strains.</title>
        <authorList>
            <person name="Carlos-Shanley C."/>
            <person name="Guerra T."/>
            <person name="Hahn D."/>
        </authorList>
    </citation>
    <scope>NUCLEOTIDE SEQUENCE</scope>
    <source>
        <strain evidence="10">CN6</strain>
    </source>
</reference>
<feature type="region of interest" description="Disordered" evidence="7">
    <location>
        <begin position="301"/>
        <end position="337"/>
    </location>
</feature>
<keyword evidence="3 6" id="KW-0547">Nucleotide-binding</keyword>
<comment type="caution">
    <text evidence="10">The sequence shown here is derived from an EMBL/GenBank/DDBJ whole genome shotgun (WGS) entry which is preliminary data.</text>
</comment>
<dbReference type="Pfam" id="PF00400">
    <property type="entry name" value="WD40"/>
    <property type="match status" value="7"/>
</dbReference>
<sequence>MIFDEARVAAALPGYELGAQLGRGAFGVVLAGRHRELHRDVAIKVLFAQLDETATTSLGEARLLAALDHPHIVRVYDAVVVEDLQLIVMELLGGGTLTRRRASLSPEGACAVGLAVAAALGCAHAQGVLHRDIKPDNMLFDGAGLLKVADFGIAKLVEGAAAAASAVVGTPRYMAPEQLAAGWLSPATDLYAVGIMLYELLAGRPPFGPGLSAPALAHHHLHVVPPPPAGVPAPLADVVMRSLAKDPAARQPSAHVFALDLARAAAQVFGPGWTARAGIRLRLDDEIRAAADQPLVSTWPATASGVRPTFSTGDQPRTGAGGGRPDESDRGRPRPRRRRLVSAAVAVLLAVTGTVVAVISTRGGDSTPHLLGSPLTVPAAMWSVAFSPDGHTLAGADGAGTIRLWDVTDLARPTRLAEQPAASVGQVEEVAFSPDSRTLASAGGKTVQLWNVTDRTRLRPLGESLTGDSDPMYAVAYSPDGKLLASAGGEDAMVLWDVTDRTAPHLLASEPGWTASVAFSPHDDILASGYNQAVQLWDISDRTDIRPLGEPLTSRIGWVYAVAISPNGRILAGAGDDDKVQLWDITNPSAPVKRGELIGHTNVVVSLAFSPDNHTLASASDDHSVRLWDVADPARPRPMGELTGHTDHVSSVAFSPDGDTLVSASADRTVRLWDLG</sequence>
<proteinExistence type="predicted"/>